<organism evidence="1 2">
    <name type="scientific">candidate division WOR-3 bacterium JGI_Cruoil_03_51_56</name>
    <dbReference type="NCBI Taxonomy" id="1973747"/>
    <lineage>
        <taxon>Bacteria</taxon>
        <taxon>Bacteria division WOR-3</taxon>
    </lineage>
</organism>
<comment type="caution">
    <text evidence="1">The sequence shown here is derived from an EMBL/GenBank/DDBJ whole genome shotgun (WGS) entry which is preliminary data.</text>
</comment>
<evidence type="ECO:0000313" key="2">
    <source>
        <dbReference type="Proteomes" id="UP000215559"/>
    </source>
</evidence>
<gene>
    <name evidence="1" type="ORF">CH330_01300</name>
</gene>
<proteinExistence type="predicted"/>
<protein>
    <submittedName>
        <fullName evidence="1">Uncharacterized protein</fullName>
    </submittedName>
</protein>
<accession>A0A235BXH9</accession>
<sequence>MSEINYVNAKKLVLDRLRQWAKELPVAERRRPRIVLDMKSYSVLDLIAQVERNSQVGKEYVFDEAKRLNYVVK</sequence>
<dbReference type="EMBL" id="NOZP01000031">
    <property type="protein sequence ID" value="OYD16932.1"/>
    <property type="molecule type" value="Genomic_DNA"/>
</dbReference>
<name>A0A235BXH9_UNCW3</name>
<evidence type="ECO:0000313" key="1">
    <source>
        <dbReference type="EMBL" id="OYD16932.1"/>
    </source>
</evidence>
<reference evidence="1 2" key="1">
    <citation type="submission" date="2017-07" db="EMBL/GenBank/DDBJ databases">
        <title>Recovery of genomes from metagenomes via a dereplication, aggregation, and scoring strategy.</title>
        <authorList>
            <person name="Sieber C.M."/>
            <person name="Probst A.J."/>
            <person name="Sharrar A."/>
            <person name="Thomas B.C."/>
            <person name="Hess M."/>
            <person name="Tringe S.G."/>
            <person name="Banfield J.F."/>
        </authorList>
    </citation>
    <scope>NUCLEOTIDE SEQUENCE [LARGE SCALE GENOMIC DNA]</scope>
    <source>
        <strain evidence="1">JGI_Cruoil_03_51_56</strain>
    </source>
</reference>
<dbReference type="AlphaFoldDB" id="A0A235BXH9"/>
<dbReference type="Proteomes" id="UP000215559">
    <property type="component" value="Unassembled WGS sequence"/>
</dbReference>